<evidence type="ECO:0000256" key="1">
    <source>
        <dbReference type="SAM" id="MobiDB-lite"/>
    </source>
</evidence>
<sequence>MQGGLFARNHGLGRGSGFRLLARGFRRSGGGHVDSGVGSKWRPLSHIPEDNSVKCGRGLAPDSGVTVKNIETDPPLSGASPLPQRQKKRPGGLFFHAN</sequence>
<dbReference type="AlphaFoldDB" id="A0AAU8TR03"/>
<evidence type="ECO:0000313" key="2">
    <source>
        <dbReference type="EMBL" id="AKA84722.1"/>
    </source>
</evidence>
<proteinExistence type="predicted"/>
<dbReference type="KEGG" id="pfb:VO64_4176"/>
<organism evidence="2 3">
    <name type="scientific">Pseudomonas synxantha</name>
    <dbReference type="NCBI Taxonomy" id="47883"/>
    <lineage>
        <taxon>Bacteria</taxon>
        <taxon>Pseudomonadati</taxon>
        <taxon>Pseudomonadota</taxon>
        <taxon>Gammaproteobacteria</taxon>
        <taxon>Pseudomonadales</taxon>
        <taxon>Pseudomonadaceae</taxon>
        <taxon>Pseudomonas</taxon>
    </lineage>
</organism>
<dbReference type="EMBL" id="CP011117">
    <property type="protein sequence ID" value="AKA84722.1"/>
    <property type="molecule type" value="Genomic_DNA"/>
</dbReference>
<accession>A0AAU8TR03</accession>
<feature type="region of interest" description="Disordered" evidence="1">
    <location>
        <begin position="52"/>
        <end position="98"/>
    </location>
</feature>
<reference evidence="2 3" key="1">
    <citation type="journal article" date="2015" name="Genome Announc.">
        <title>Complete Genome Sequence of Biocontrol Strain Pseudomonas fluorescens LBUM223.</title>
        <authorList>
            <person name="Roquigny R."/>
            <person name="Arseneault T."/>
            <person name="Gadkar V.J."/>
            <person name="Novinscak A."/>
            <person name="Joly D.L."/>
            <person name="Filion M."/>
        </authorList>
    </citation>
    <scope>NUCLEOTIDE SEQUENCE [LARGE SCALE GENOMIC DNA]</scope>
    <source>
        <strain evidence="2 3">LBUM223</strain>
    </source>
</reference>
<dbReference type="Proteomes" id="UP000033099">
    <property type="component" value="Chromosome"/>
</dbReference>
<evidence type="ECO:0000313" key="3">
    <source>
        <dbReference type="Proteomes" id="UP000033099"/>
    </source>
</evidence>
<protein>
    <submittedName>
        <fullName evidence="2">Uncharacterized protein</fullName>
    </submittedName>
</protein>
<gene>
    <name evidence="2" type="ORF">VO64_4176</name>
</gene>
<name>A0AAU8TR03_9PSED</name>